<dbReference type="EMBL" id="JAIWYP010000013">
    <property type="protein sequence ID" value="KAH3716422.1"/>
    <property type="molecule type" value="Genomic_DNA"/>
</dbReference>
<dbReference type="InterPro" id="IPR036259">
    <property type="entry name" value="MFS_trans_sf"/>
</dbReference>
<evidence type="ECO:0000256" key="5">
    <source>
        <dbReference type="SAM" id="Phobius"/>
    </source>
</evidence>
<evidence type="ECO:0000256" key="4">
    <source>
        <dbReference type="ARBA" id="ARBA00023136"/>
    </source>
</evidence>
<evidence type="ECO:0000313" key="8">
    <source>
        <dbReference type="Proteomes" id="UP000828390"/>
    </source>
</evidence>
<evidence type="ECO:0000256" key="3">
    <source>
        <dbReference type="ARBA" id="ARBA00022989"/>
    </source>
</evidence>
<sequence length="543" mass="59867">MESGTKMIAFVTKVFQERAFRKKIVYTVWICSAFVMLGWVEALFGPTFSDLRLIVGKNLETASWLFTATSSGFLVGSILTGMLFDKYNRVVIMILAIVGTAITQLAIPWCSMFPLMITTKFLSGVMCAVLDAGGNAEVIGTWGSESGPCMQALHFCFSVGGIIAPFVAMPFLAETITSPTPYLAETVNSSAPFVVKTVTDPATFLIEKVTDSRPYFAVSATIQAPFLDAVNSSINNAWYMSMSNEHNATEPTWSAYNRTIQDMSVDNSTNTSESLYGESRIFITYAITAGIIFLTAVPFVTLICINGTNRTKEVHGQNEADEPTNFHSLSTAKKLLLLLLLSLLMFVYVGMEDTFAGYLMTFLLEQLKWSKPKGALATSVFWMAFGISRMAGIPLVRAFRLRTMMLIFSTLTIVAFIGLLFATVYDIYNLVWLFIVGVGMSTSIIFAAIFSWTNEHVVCVSGKISGMFLTSASAGIMVFPLIFGYTMEHISPMWFVYILIGQSITWVCLFLVTISVTNSLLTLLPNSTPIETHIANRSETTRF</sequence>
<reference evidence="7" key="1">
    <citation type="journal article" date="2019" name="bioRxiv">
        <title>The Genome of the Zebra Mussel, Dreissena polymorpha: A Resource for Invasive Species Research.</title>
        <authorList>
            <person name="McCartney M.A."/>
            <person name="Auch B."/>
            <person name="Kono T."/>
            <person name="Mallez S."/>
            <person name="Zhang Y."/>
            <person name="Obille A."/>
            <person name="Becker A."/>
            <person name="Abrahante J.E."/>
            <person name="Garbe J."/>
            <person name="Badalamenti J.P."/>
            <person name="Herman A."/>
            <person name="Mangelson H."/>
            <person name="Liachko I."/>
            <person name="Sullivan S."/>
            <person name="Sone E.D."/>
            <person name="Koren S."/>
            <person name="Silverstein K.A.T."/>
            <person name="Beckman K.B."/>
            <person name="Gohl D.M."/>
        </authorList>
    </citation>
    <scope>NUCLEOTIDE SEQUENCE</scope>
    <source>
        <strain evidence="7">Duluth1</strain>
        <tissue evidence="7">Whole animal</tissue>
    </source>
</reference>
<dbReference type="InterPro" id="IPR011701">
    <property type="entry name" value="MFS"/>
</dbReference>
<protein>
    <recommendedName>
        <fullName evidence="6">Major facilitator superfamily (MFS) profile domain-containing protein</fullName>
    </recommendedName>
</protein>
<proteinExistence type="predicted"/>
<feature type="transmembrane region" description="Helical" evidence="5">
    <location>
        <begin position="493"/>
        <end position="514"/>
    </location>
</feature>
<dbReference type="Gene3D" id="1.20.1250.20">
    <property type="entry name" value="MFS general substrate transporter like domains"/>
    <property type="match status" value="2"/>
</dbReference>
<dbReference type="SUPFAM" id="SSF103473">
    <property type="entry name" value="MFS general substrate transporter"/>
    <property type="match status" value="2"/>
</dbReference>
<evidence type="ECO:0000313" key="7">
    <source>
        <dbReference type="EMBL" id="KAH3716422.1"/>
    </source>
</evidence>
<gene>
    <name evidence="7" type="ORF">DPMN_059145</name>
</gene>
<dbReference type="InterPro" id="IPR020846">
    <property type="entry name" value="MFS_dom"/>
</dbReference>
<dbReference type="GO" id="GO:0016020">
    <property type="term" value="C:membrane"/>
    <property type="evidence" value="ECO:0007669"/>
    <property type="project" value="UniProtKB-SubCell"/>
</dbReference>
<keyword evidence="2 5" id="KW-0812">Transmembrane</keyword>
<keyword evidence="4 5" id="KW-0472">Membrane</keyword>
<feature type="transmembrane region" description="Helical" evidence="5">
    <location>
        <begin position="91"/>
        <end position="109"/>
    </location>
</feature>
<dbReference type="OrthoDB" id="9626824at2759"/>
<comment type="caution">
    <text evidence="7">The sequence shown here is derived from an EMBL/GenBank/DDBJ whole genome shotgun (WGS) entry which is preliminary data.</text>
</comment>
<reference evidence="7" key="2">
    <citation type="submission" date="2020-11" db="EMBL/GenBank/DDBJ databases">
        <authorList>
            <person name="McCartney M.A."/>
            <person name="Auch B."/>
            <person name="Kono T."/>
            <person name="Mallez S."/>
            <person name="Becker A."/>
            <person name="Gohl D.M."/>
            <person name="Silverstein K.A.T."/>
            <person name="Koren S."/>
            <person name="Bechman K.B."/>
            <person name="Herman A."/>
            <person name="Abrahante J.E."/>
            <person name="Garbe J."/>
        </authorList>
    </citation>
    <scope>NUCLEOTIDE SEQUENCE</scope>
    <source>
        <strain evidence="7">Duluth1</strain>
        <tissue evidence="7">Whole animal</tissue>
    </source>
</reference>
<feature type="transmembrane region" description="Helical" evidence="5">
    <location>
        <begin position="24"/>
        <end position="44"/>
    </location>
</feature>
<dbReference type="GO" id="GO:0022857">
    <property type="term" value="F:transmembrane transporter activity"/>
    <property type="evidence" value="ECO:0007669"/>
    <property type="project" value="InterPro"/>
</dbReference>
<evidence type="ECO:0000259" key="6">
    <source>
        <dbReference type="PROSITE" id="PS50850"/>
    </source>
</evidence>
<accession>A0A9D4C3G2</accession>
<feature type="transmembrane region" description="Helical" evidence="5">
    <location>
        <begin position="335"/>
        <end position="360"/>
    </location>
</feature>
<keyword evidence="8" id="KW-1185">Reference proteome</keyword>
<feature type="transmembrane region" description="Helical" evidence="5">
    <location>
        <begin position="380"/>
        <end position="399"/>
    </location>
</feature>
<feature type="transmembrane region" description="Helical" evidence="5">
    <location>
        <begin position="406"/>
        <end position="425"/>
    </location>
</feature>
<dbReference type="PROSITE" id="PS50850">
    <property type="entry name" value="MFS"/>
    <property type="match status" value="1"/>
</dbReference>
<evidence type="ECO:0000256" key="1">
    <source>
        <dbReference type="ARBA" id="ARBA00004141"/>
    </source>
</evidence>
<feature type="domain" description="Major facilitator superfamily (MFS) profile" evidence="6">
    <location>
        <begin position="338"/>
        <end position="543"/>
    </location>
</feature>
<feature type="transmembrane region" description="Helical" evidence="5">
    <location>
        <begin position="64"/>
        <end position="84"/>
    </location>
</feature>
<comment type="subcellular location">
    <subcellularLocation>
        <location evidence="1">Membrane</location>
        <topology evidence="1">Multi-pass membrane protein</topology>
    </subcellularLocation>
</comment>
<dbReference type="Pfam" id="PF07690">
    <property type="entry name" value="MFS_1"/>
    <property type="match status" value="2"/>
</dbReference>
<organism evidence="7 8">
    <name type="scientific">Dreissena polymorpha</name>
    <name type="common">Zebra mussel</name>
    <name type="synonym">Mytilus polymorpha</name>
    <dbReference type="NCBI Taxonomy" id="45954"/>
    <lineage>
        <taxon>Eukaryota</taxon>
        <taxon>Metazoa</taxon>
        <taxon>Spiralia</taxon>
        <taxon>Lophotrochozoa</taxon>
        <taxon>Mollusca</taxon>
        <taxon>Bivalvia</taxon>
        <taxon>Autobranchia</taxon>
        <taxon>Heteroconchia</taxon>
        <taxon>Euheterodonta</taxon>
        <taxon>Imparidentia</taxon>
        <taxon>Neoheterodontei</taxon>
        <taxon>Myida</taxon>
        <taxon>Dreissenoidea</taxon>
        <taxon>Dreissenidae</taxon>
        <taxon>Dreissena</taxon>
    </lineage>
</organism>
<name>A0A9D4C3G2_DREPO</name>
<dbReference type="AlphaFoldDB" id="A0A9D4C3G2"/>
<dbReference type="Proteomes" id="UP000828390">
    <property type="component" value="Unassembled WGS sequence"/>
</dbReference>
<feature type="transmembrane region" description="Helical" evidence="5">
    <location>
        <begin position="431"/>
        <end position="452"/>
    </location>
</feature>
<dbReference type="PANTHER" id="PTHR23121:SF9">
    <property type="entry name" value="SODIUM-DEPENDENT GLUCOSE TRANSPORTER 1"/>
    <property type="match status" value="1"/>
</dbReference>
<feature type="transmembrane region" description="Helical" evidence="5">
    <location>
        <begin position="282"/>
        <end position="305"/>
    </location>
</feature>
<feature type="transmembrane region" description="Helical" evidence="5">
    <location>
        <begin position="464"/>
        <end position="487"/>
    </location>
</feature>
<dbReference type="PANTHER" id="PTHR23121">
    <property type="entry name" value="SODIUM-DEPENDENT GLUCOSE TRANSPORTER 1"/>
    <property type="match status" value="1"/>
</dbReference>
<evidence type="ECO:0000256" key="2">
    <source>
        <dbReference type="ARBA" id="ARBA00022692"/>
    </source>
</evidence>
<keyword evidence="3 5" id="KW-1133">Transmembrane helix</keyword>